<evidence type="ECO:0000313" key="2">
    <source>
        <dbReference type="Proteomes" id="UP001082899"/>
    </source>
</evidence>
<organism evidence="1 2">
    <name type="scientific">Robbsia betulipollinis</name>
    <dbReference type="NCBI Taxonomy" id="2981849"/>
    <lineage>
        <taxon>Bacteria</taxon>
        <taxon>Pseudomonadati</taxon>
        <taxon>Pseudomonadota</taxon>
        <taxon>Betaproteobacteria</taxon>
        <taxon>Burkholderiales</taxon>
        <taxon>Burkholderiaceae</taxon>
        <taxon>Robbsia</taxon>
    </lineage>
</organism>
<gene>
    <name evidence="1" type="primary">tnpB</name>
    <name evidence="1" type="ORF">OVY01_22825</name>
</gene>
<keyword evidence="2" id="KW-1185">Reference proteome</keyword>
<protein>
    <submittedName>
        <fullName evidence="1">IS66 family insertion sequence element accessory protein TnpB</fullName>
    </submittedName>
</protein>
<dbReference type="PANTHER" id="PTHR36455">
    <property type="match status" value="1"/>
</dbReference>
<dbReference type="Pfam" id="PF05717">
    <property type="entry name" value="TnpB_IS66"/>
    <property type="match status" value="1"/>
</dbReference>
<name>A0ABT3ZTV1_9BURK</name>
<sequence>MIRIDAIWLAVEPMDMRAGTETALARVVKVFGAAHPHHAYLFANARANRLKVLVHDGFGVWLAARRLNTGRFVWPRPGVDTQMVLSPEQLAALVLGLPWQRLGEAGSIRVI</sequence>
<reference evidence="1" key="1">
    <citation type="submission" date="2022-11" db="EMBL/GenBank/DDBJ databases">
        <title>Robbsia betulipollinis sp. nov., isolated from pollen of birch (Betula pendula).</title>
        <authorList>
            <person name="Shi H."/>
            <person name="Ambika Manirajan B."/>
            <person name="Ratering S."/>
            <person name="Geissler-Plaum R."/>
            <person name="Schnell S."/>
        </authorList>
    </citation>
    <scope>NUCLEOTIDE SEQUENCE</scope>
    <source>
        <strain evidence="1">Bb-Pol-6</strain>
    </source>
</reference>
<dbReference type="NCBIfam" id="NF033819">
    <property type="entry name" value="IS66_TnpB"/>
    <property type="match status" value="1"/>
</dbReference>
<dbReference type="RefSeq" id="WP_267849937.1">
    <property type="nucleotide sequence ID" value="NZ_JAPMXC010000024.1"/>
</dbReference>
<dbReference type="EMBL" id="JAPMXC010000024">
    <property type="protein sequence ID" value="MCY0389976.1"/>
    <property type="molecule type" value="Genomic_DNA"/>
</dbReference>
<accession>A0ABT3ZTV1</accession>
<proteinExistence type="predicted"/>
<dbReference type="InterPro" id="IPR008878">
    <property type="entry name" value="Transposase_IS66_Orf2"/>
</dbReference>
<dbReference type="Proteomes" id="UP001082899">
    <property type="component" value="Unassembled WGS sequence"/>
</dbReference>
<comment type="caution">
    <text evidence="1">The sequence shown here is derived from an EMBL/GenBank/DDBJ whole genome shotgun (WGS) entry which is preliminary data.</text>
</comment>
<evidence type="ECO:0000313" key="1">
    <source>
        <dbReference type="EMBL" id="MCY0389976.1"/>
    </source>
</evidence>
<dbReference type="PANTHER" id="PTHR36455:SF1">
    <property type="entry name" value="BLR8292 PROTEIN"/>
    <property type="match status" value="1"/>
</dbReference>